<organism evidence="2 3">
    <name type="scientific">Thermolongibacillus altinsuensis</name>
    <dbReference type="NCBI Taxonomy" id="575256"/>
    <lineage>
        <taxon>Bacteria</taxon>
        <taxon>Bacillati</taxon>
        <taxon>Bacillota</taxon>
        <taxon>Bacilli</taxon>
        <taxon>Bacillales</taxon>
        <taxon>Anoxybacillaceae</taxon>
        <taxon>Thermolongibacillus</taxon>
    </lineage>
</organism>
<dbReference type="OrthoDB" id="3078236at2"/>
<evidence type="ECO:0000313" key="2">
    <source>
        <dbReference type="EMBL" id="TCL53250.1"/>
    </source>
</evidence>
<sequence length="248" mass="28904">MNNRKTNQSRVVEEIIKLLTQHPEGLRYSQIKKSIENKCPDIHESNIKNVIPKLEQFTDQVKKIDRGYFKHINYISGTNEFDDNKGIAGEQKIKEEYFYDAFAEWLENEIEECSKAISLGGNILRKKWGTPDVIGIREYRSIIPLPTEIVSAEIKIDTNQLITGFGQACSYKLFSHKTYLVLPDDSPEEDIRRIDALCRINDIGLILFNKLDPENPNFQIRARANKNEPDMFYVNEIINELRYSRLFK</sequence>
<dbReference type="Proteomes" id="UP000295658">
    <property type="component" value="Unassembled WGS sequence"/>
</dbReference>
<protein>
    <recommendedName>
        <fullName evidence="1">Repressor Rok winged helix domain-containing protein</fullName>
    </recommendedName>
</protein>
<dbReference type="EMBL" id="SLUL01000001">
    <property type="protein sequence ID" value="TCL53250.1"/>
    <property type="molecule type" value="Genomic_DNA"/>
</dbReference>
<dbReference type="AlphaFoldDB" id="A0A4R1QT30"/>
<evidence type="ECO:0000313" key="3">
    <source>
        <dbReference type="Proteomes" id="UP000295658"/>
    </source>
</evidence>
<gene>
    <name evidence="2" type="ORF">EDD69_101258</name>
</gene>
<proteinExistence type="predicted"/>
<comment type="caution">
    <text evidence="2">The sequence shown here is derived from an EMBL/GenBank/DDBJ whole genome shotgun (WGS) entry which is preliminary data.</text>
</comment>
<reference evidence="2 3" key="1">
    <citation type="submission" date="2019-03" db="EMBL/GenBank/DDBJ databases">
        <title>Genomic Encyclopedia of Type Strains, Phase IV (KMG-IV): sequencing the most valuable type-strain genomes for metagenomic binning, comparative biology and taxonomic classification.</title>
        <authorList>
            <person name="Goeker M."/>
        </authorList>
    </citation>
    <scope>NUCLEOTIDE SEQUENCE [LARGE SCALE GENOMIC DNA]</scope>
    <source>
        <strain evidence="2 3">DSM 24979</strain>
    </source>
</reference>
<dbReference type="Pfam" id="PF23159">
    <property type="entry name" value="WHD_Rok"/>
    <property type="match status" value="1"/>
</dbReference>
<accession>A0A4R1QT30</accession>
<dbReference type="RefSeq" id="WP_132947148.1">
    <property type="nucleotide sequence ID" value="NZ_SLUL01000001.1"/>
</dbReference>
<evidence type="ECO:0000259" key="1">
    <source>
        <dbReference type="Pfam" id="PF23159"/>
    </source>
</evidence>
<name>A0A4R1QT30_9BACL</name>
<feature type="domain" description="Repressor Rok winged helix" evidence="1">
    <location>
        <begin position="13"/>
        <end position="69"/>
    </location>
</feature>
<keyword evidence="3" id="KW-1185">Reference proteome</keyword>
<dbReference type="InterPro" id="IPR056984">
    <property type="entry name" value="WH_Rok"/>
</dbReference>